<dbReference type="GO" id="GO:0005739">
    <property type="term" value="C:mitochondrion"/>
    <property type="evidence" value="ECO:0007669"/>
    <property type="project" value="TreeGrafter"/>
</dbReference>
<keyword evidence="8" id="KW-0255">Endonuclease</keyword>
<dbReference type="EMBL" id="KV745082">
    <property type="protein sequence ID" value="OCK78077.1"/>
    <property type="molecule type" value="Genomic_DNA"/>
</dbReference>
<dbReference type="AlphaFoldDB" id="A0A8E2JD67"/>
<evidence type="ECO:0000313" key="14">
    <source>
        <dbReference type="Proteomes" id="UP000250266"/>
    </source>
</evidence>
<feature type="region of interest" description="Disordered" evidence="11">
    <location>
        <begin position="956"/>
        <end position="989"/>
    </location>
</feature>
<dbReference type="PANTHER" id="PTHR12553:SF49">
    <property type="entry name" value="ZINC PHOSPHODIESTERASE ELAC PROTEIN 2"/>
    <property type="match status" value="1"/>
</dbReference>
<dbReference type="PANTHER" id="PTHR12553">
    <property type="entry name" value="ZINC PHOSPHODIESTERASE ELAC PROTEIN 2"/>
    <property type="match status" value="1"/>
</dbReference>
<dbReference type="InterPro" id="IPR047151">
    <property type="entry name" value="RNZ2-like"/>
</dbReference>
<feature type="compositionally biased region" description="Low complexity" evidence="11">
    <location>
        <begin position="877"/>
        <end position="886"/>
    </location>
</feature>
<evidence type="ECO:0000259" key="12">
    <source>
        <dbReference type="Pfam" id="PF13691"/>
    </source>
</evidence>
<evidence type="ECO:0000256" key="8">
    <source>
        <dbReference type="ARBA" id="ARBA00022759"/>
    </source>
</evidence>
<evidence type="ECO:0000313" key="13">
    <source>
        <dbReference type="EMBL" id="OCK78077.1"/>
    </source>
</evidence>
<sequence>MNPSQLQIITTPTVDTPGTTILLTTATKRYLFGNVSEGTQRAAVQVGARMGRLSELFITGRAEWSNLGGLVGMILTLADQNAASVAAAMESYNMKVEAGKRAEKPEISSRLNMHGPPNLNHTLGTCRRYVFRKGMPIEATEYKDEPPKKDQNGSIVPSWQDENIMVWSLAIAPEKDALETEAVEAEALAEQKAHREFENSNSFKDYPAPENETPEEREARYDRIRKATVQHMFDSNWRFDALVKKRLSEVEMPATIYVRNSETNNLEEYTGPMPGSAETVPDIPVLVRTPWPAALLKSLPPTQPATEATSYIVCSHSLRGKFNPKRATELEVEKVPFWRELTEGKSVKNKHGQIITPDMVLSETRPGNALAIVDLPSAAYVGPFLNREEWTSKDIMEKLRGFVWILGPGVASEPRLQEFMNKMDGVKHVVSSLDHCPNRLTFDSVATSTLRLAQIDPERYGVPFHDNVTVPQSVLDLSTNVKTSLPPNTIIADRGLTIDFSPNFRIKSEEILPRLDTAAALKGTPGDVLSLAKAAQDEIKNEKEAFDNWRNKITCPDAEIITLGTGSALPSKYRNVSATLLRVPGVGSYLFDCGEDTLGQLRRMYRPEEFVSVLRDLRMIWISHLHADHHLGTASVIKAWYSVVHNSIPSTHPPNIHPASDSTLEPTLAVVSHTGMLAWLHEYSSVEDFGYSRILPLSISDTIFRFNAPSILEIFPRPTTPTLEGYVVDKHHYPVLLGLKDIRAVSVQHCNGAKAVSITFPDFPSHSSASKLGPLKISYSGDCRPSKDFAVIGRGSTVLIHEATFDDELKVDAMAKKHSTTSEALGVGMKMGAKAVVLTHFSQRYQKIPVINTTQGDDGETVLLGDEIDAETESAAEAEATQADSAVGGDAMEGLDLTGQEPPQLKRMPTNEHIIGVSSWDMKVAVAFDYMKVKIGDIAKLEKFHPALNLLFAEGTEWNNGDKSRDGKGKKKGDQCEGGGKKKKTKRNN</sequence>
<name>A0A8E2JD67_9PEZI</name>
<dbReference type="SUPFAM" id="SSF56281">
    <property type="entry name" value="Metallo-hydrolase/oxidoreductase"/>
    <property type="match status" value="2"/>
</dbReference>
<dbReference type="OrthoDB" id="527344at2759"/>
<evidence type="ECO:0000256" key="1">
    <source>
        <dbReference type="ARBA" id="ARBA00000402"/>
    </source>
</evidence>
<evidence type="ECO:0000256" key="3">
    <source>
        <dbReference type="ARBA" id="ARBA00007823"/>
    </source>
</evidence>
<keyword evidence="5" id="KW-0819">tRNA processing</keyword>
<dbReference type="Pfam" id="PF13691">
    <property type="entry name" value="Lactamase_B_4"/>
    <property type="match status" value="1"/>
</dbReference>
<keyword evidence="14" id="KW-1185">Reference proteome</keyword>
<evidence type="ECO:0000256" key="7">
    <source>
        <dbReference type="ARBA" id="ARBA00022723"/>
    </source>
</evidence>
<dbReference type="GO" id="GO:0046872">
    <property type="term" value="F:metal ion binding"/>
    <property type="evidence" value="ECO:0007669"/>
    <property type="project" value="UniProtKB-KW"/>
</dbReference>
<evidence type="ECO:0000256" key="6">
    <source>
        <dbReference type="ARBA" id="ARBA00022722"/>
    </source>
</evidence>
<comment type="similarity">
    <text evidence="3">Belongs to the RNase Z family.</text>
</comment>
<proteinExistence type="inferred from homology"/>
<comment type="cofactor">
    <cofactor evidence="2">
        <name>Zn(2+)</name>
        <dbReference type="ChEBI" id="CHEBI:29105"/>
    </cofactor>
</comment>
<dbReference type="InterPro" id="IPR036866">
    <property type="entry name" value="RibonucZ/Hydroxyglut_hydro"/>
</dbReference>
<accession>A0A8E2JD67</accession>
<evidence type="ECO:0000256" key="5">
    <source>
        <dbReference type="ARBA" id="ARBA00022694"/>
    </source>
</evidence>
<dbReference type="Proteomes" id="UP000250266">
    <property type="component" value="Unassembled WGS sequence"/>
</dbReference>
<keyword evidence="10" id="KW-0862">Zinc</keyword>
<evidence type="ECO:0000256" key="9">
    <source>
        <dbReference type="ARBA" id="ARBA00022801"/>
    </source>
</evidence>
<dbReference type="InterPro" id="IPR027794">
    <property type="entry name" value="tRNase_Z_dom"/>
</dbReference>
<feature type="domain" description="tRNase Z endonuclease" evidence="12">
    <location>
        <begin position="7"/>
        <end position="69"/>
    </location>
</feature>
<organism evidence="13 14">
    <name type="scientific">Lepidopterella palustris CBS 459.81</name>
    <dbReference type="NCBI Taxonomy" id="1314670"/>
    <lineage>
        <taxon>Eukaryota</taxon>
        <taxon>Fungi</taxon>
        <taxon>Dikarya</taxon>
        <taxon>Ascomycota</taxon>
        <taxon>Pezizomycotina</taxon>
        <taxon>Dothideomycetes</taxon>
        <taxon>Pleosporomycetidae</taxon>
        <taxon>Mytilinidiales</taxon>
        <taxon>Argynnaceae</taxon>
        <taxon>Lepidopterella</taxon>
    </lineage>
</organism>
<reference evidence="13 14" key="1">
    <citation type="journal article" date="2016" name="Nat. Commun.">
        <title>Ectomycorrhizal ecology is imprinted in the genome of the dominant symbiotic fungus Cenococcum geophilum.</title>
        <authorList>
            <consortium name="DOE Joint Genome Institute"/>
            <person name="Peter M."/>
            <person name="Kohler A."/>
            <person name="Ohm R.A."/>
            <person name="Kuo A."/>
            <person name="Krutzmann J."/>
            <person name="Morin E."/>
            <person name="Arend M."/>
            <person name="Barry K.W."/>
            <person name="Binder M."/>
            <person name="Choi C."/>
            <person name="Clum A."/>
            <person name="Copeland A."/>
            <person name="Grisel N."/>
            <person name="Haridas S."/>
            <person name="Kipfer T."/>
            <person name="LaButti K."/>
            <person name="Lindquist E."/>
            <person name="Lipzen A."/>
            <person name="Maire R."/>
            <person name="Meier B."/>
            <person name="Mihaltcheva S."/>
            <person name="Molinier V."/>
            <person name="Murat C."/>
            <person name="Poggeler S."/>
            <person name="Quandt C.A."/>
            <person name="Sperisen C."/>
            <person name="Tritt A."/>
            <person name="Tisserant E."/>
            <person name="Crous P.W."/>
            <person name="Henrissat B."/>
            <person name="Nehls U."/>
            <person name="Egli S."/>
            <person name="Spatafora J.W."/>
            <person name="Grigoriev I.V."/>
            <person name="Martin F.M."/>
        </authorList>
    </citation>
    <scope>NUCLEOTIDE SEQUENCE [LARGE SCALE GENOMIC DNA]</scope>
    <source>
        <strain evidence="13 14">CBS 459.81</strain>
    </source>
</reference>
<evidence type="ECO:0000256" key="10">
    <source>
        <dbReference type="ARBA" id="ARBA00022833"/>
    </source>
</evidence>
<evidence type="ECO:0000256" key="11">
    <source>
        <dbReference type="SAM" id="MobiDB-lite"/>
    </source>
</evidence>
<feature type="compositionally biased region" description="Basic and acidic residues" evidence="11">
    <location>
        <begin position="960"/>
        <end position="975"/>
    </location>
</feature>
<evidence type="ECO:0000256" key="2">
    <source>
        <dbReference type="ARBA" id="ARBA00001947"/>
    </source>
</evidence>
<dbReference type="CDD" id="cd07718">
    <property type="entry name" value="RNaseZ_ELAC1_ELAC2-C-term-like_MBL-fold"/>
    <property type="match status" value="1"/>
</dbReference>
<dbReference type="GO" id="GO:0042781">
    <property type="term" value="F:3'-tRNA processing endoribonuclease activity"/>
    <property type="evidence" value="ECO:0007669"/>
    <property type="project" value="UniProtKB-EC"/>
</dbReference>
<gene>
    <name evidence="13" type="ORF">K432DRAFT_302780</name>
</gene>
<dbReference type="Gene3D" id="3.60.15.10">
    <property type="entry name" value="Ribonuclease Z/Hydroxyacylglutathione hydrolase-like"/>
    <property type="match status" value="2"/>
</dbReference>
<keyword evidence="6" id="KW-0540">Nuclease</keyword>
<protein>
    <recommendedName>
        <fullName evidence="4">ribonuclease Z</fullName>
        <ecNumber evidence="4">3.1.26.11</ecNumber>
    </recommendedName>
</protein>
<comment type="catalytic activity">
    <reaction evidence="1">
        <text>Endonucleolytic cleavage of RNA, removing extra 3' nucleotides from tRNA precursor, generating 3' termini of tRNAs. A 3'-hydroxy group is left at the tRNA terminus and a 5'-phosphoryl group is left at the trailer molecule.</text>
        <dbReference type="EC" id="3.1.26.11"/>
    </reaction>
</comment>
<dbReference type="EC" id="3.1.26.11" evidence="4"/>
<keyword evidence="9" id="KW-0378">Hydrolase</keyword>
<keyword evidence="7" id="KW-0479">Metal-binding</keyword>
<feature type="region of interest" description="Disordered" evidence="11">
    <location>
        <begin position="873"/>
        <end position="906"/>
    </location>
</feature>
<dbReference type="GO" id="GO:1990180">
    <property type="term" value="P:mitochondrial tRNA 3'-end processing"/>
    <property type="evidence" value="ECO:0007669"/>
    <property type="project" value="TreeGrafter"/>
</dbReference>
<feature type="region of interest" description="Disordered" evidence="11">
    <location>
        <begin position="192"/>
        <end position="218"/>
    </location>
</feature>
<evidence type="ECO:0000256" key="4">
    <source>
        <dbReference type="ARBA" id="ARBA00012477"/>
    </source>
</evidence>